<gene>
    <name evidence="1" type="ORF">D9758_007120</name>
</gene>
<protein>
    <submittedName>
        <fullName evidence="1">Uncharacterized protein</fullName>
    </submittedName>
</protein>
<reference evidence="1 2" key="1">
    <citation type="journal article" date="2020" name="ISME J.">
        <title>Uncovering the hidden diversity of litter-decomposition mechanisms in mushroom-forming fungi.</title>
        <authorList>
            <person name="Floudas D."/>
            <person name="Bentzer J."/>
            <person name="Ahren D."/>
            <person name="Johansson T."/>
            <person name="Persson P."/>
            <person name="Tunlid A."/>
        </authorList>
    </citation>
    <scope>NUCLEOTIDE SEQUENCE [LARGE SCALE GENOMIC DNA]</scope>
    <source>
        <strain evidence="1 2">CBS 291.85</strain>
    </source>
</reference>
<accession>A0A8H5GDH8</accession>
<keyword evidence="2" id="KW-1185">Reference proteome</keyword>
<name>A0A8H5GDH8_9AGAR</name>
<evidence type="ECO:0000313" key="2">
    <source>
        <dbReference type="Proteomes" id="UP000559256"/>
    </source>
</evidence>
<comment type="caution">
    <text evidence="1">The sequence shown here is derived from an EMBL/GenBank/DDBJ whole genome shotgun (WGS) entry which is preliminary data.</text>
</comment>
<proteinExistence type="predicted"/>
<dbReference type="EMBL" id="JAACJM010000036">
    <property type="protein sequence ID" value="KAF5362968.1"/>
    <property type="molecule type" value="Genomic_DNA"/>
</dbReference>
<dbReference type="AlphaFoldDB" id="A0A8H5GDH8"/>
<organism evidence="1 2">
    <name type="scientific">Tetrapyrgos nigripes</name>
    <dbReference type="NCBI Taxonomy" id="182062"/>
    <lineage>
        <taxon>Eukaryota</taxon>
        <taxon>Fungi</taxon>
        <taxon>Dikarya</taxon>
        <taxon>Basidiomycota</taxon>
        <taxon>Agaricomycotina</taxon>
        <taxon>Agaricomycetes</taxon>
        <taxon>Agaricomycetidae</taxon>
        <taxon>Agaricales</taxon>
        <taxon>Marasmiineae</taxon>
        <taxon>Marasmiaceae</taxon>
        <taxon>Tetrapyrgos</taxon>
    </lineage>
</organism>
<evidence type="ECO:0000313" key="1">
    <source>
        <dbReference type="EMBL" id="KAF5362968.1"/>
    </source>
</evidence>
<dbReference type="Proteomes" id="UP000559256">
    <property type="component" value="Unassembled WGS sequence"/>
</dbReference>
<sequence length="82" mass="9165">MPSSSYLTQFTSTVTLLFNTPLVEPVETPREFQLKEMPAMSRRQTWRESSQLSDIQGSFVSGESRIPQGVARYSTSSLTSTS</sequence>